<comment type="similarity">
    <text evidence="3">Belongs to the midasin family.</text>
</comment>
<name>A0A835CYH5_APHGI</name>
<dbReference type="SUPFAM" id="SSF52540">
    <property type="entry name" value="P-loop containing nucleoside triphosphate hydrolases"/>
    <property type="match status" value="1"/>
</dbReference>
<accession>A0A835CYH5</accession>
<evidence type="ECO:0000256" key="7">
    <source>
        <dbReference type="ARBA" id="ARBA00023186"/>
    </source>
</evidence>
<evidence type="ECO:0000256" key="1">
    <source>
        <dbReference type="ARBA" id="ARBA00004604"/>
    </source>
</evidence>
<dbReference type="GO" id="GO:0000027">
    <property type="term" value="P:ribosomal large subunit assembly"/>
    <property type="evidence" value="ECO:0007669"/>
    <property type="project" value="TreeGrafter"/>
</dbReference>
<dbReference type="GO" id="GO:0000055">
    <property type="term" value="P:ribosomal large subunit export from nucleus"/>
    <property type="evidence" value="ECO:0007669"/>
    <property type="project" value="TreeGrafter"/>
</dbReference>
<reference evidence="11 12" key="1">
    <citation type="submission" date="2020-08" db="EMBL/GenBank/DDBJ databases">
        <title>Aphidius gifuensis genome sequencing and assembly.</title>
        <authorList>
            <person name="Du Z."/>
        </authorList>
    </citation>
    <scope>NUCLEOTIDE SEQUENCE [LARGE SCALE GENOMIC DNA]</scope>
    <source>
        <strain evidence="11">YNYX2018</strain>
        <tissue evidence="11">Adults</tissue>
    </source>
</reference>
<dbReference type="EMBL" id="JACMRX010000001">
    <property type="protein sequence ID" value="KAF7997655.1"/>
    <property type="molecule type" value="Genomic_DNA"/>
</dbReference>
<keyword evidence="12" id="KW-1185">Reference proteome</keyword>
<gene>
    <name evidence="11" type="ORF">HCN44_008828</name>
</gene>
<dbReference type="FunFam" id="3.40.50.300:FF:000142">
    <property type="entry name" value="Midasin"/>
    <property type="match status" value="1"/>
</dbReference>
<dbReference type="OrthoDB" id="422220at2759"/>
<protein>
    <recommendedName>
        <fullName evidence="4">Midasin</fullName>
    </recommendedName>
</protein>
<dbReference type="Gene3D" id="3.40.50.300">
    <property type="entry name" value="P-loop containing nucleotide triphosphate hydrolases"/>
    <property type="match status" value="2"/>
</dbReference>
<evidence type="ECO:0000259" key="9">
    <source>
        <dbReference type="Pfam" id="PF07728"/>
    </source>
</evidence>
<dbReference type="GO" id="GO:0030687">
    <property type="term" value="C:preribosome, large subunit precursor"/>
    <property type="evidence" value="ECO:0007669"/>
    <property type="project" value="TreeGrafter"/>
</dbReference>
<dbReference type="InterPro" id="IPR011704">
    <property type="entry name" value="ATPase_dyneun-rel_AAA"/>
</dbReference>
<dbReference type="Proteomes" id="UP000639338">
    <property type="component" value="Unassembled WGS sequence"/>
</dbReference>
<dbReference type="AlphaFoldDB" id="A0A835CYH5"/>
<evidence type="ECO:0000313" key="12">
    <source>
        <dbReference type="Proteomes" id="UP000639338"/>
    </source>
</evidence>
<evidence type="ECO:0000256" key="8">
    <source>
        <dbReference type="ARBA" id="ARBA00023242"/>
    </source>
</evidence>
<dbReference type="GO" id="GO:0005654">
    <property type="term" value="C:nucleoplasm"/>
    <property type="evidence" value="ECO:0007669"/>
    <property type="project" value="UniProtKB-SubCell"/>
</dbReference>
<dbReference type="GO" id="GO:0005730">
    <property type="term" value="C:nucleolus"/>
    <property type="evidence" value="ECO:0007669"/>
    <property type="project" value="UniProtKB-SubCell"/>
</dbReference>
<evidence type="ECO:0000256" key="6">
    <source>
        <dbReference type="ARBA" id="ARBA00022840"/>
    </source>
</evidence>
<dbReference type="InterPro" id="IPR027417">
    <property type="entry name" value="P-loop_NTPase"/>
</dbReference>
<keyword evidence="5" id="KW-0547">Nucleotide-binding</keyword>
<evidence type="ECO:0000256" key="5">
    <source>
        <dbReference type="ARBA" id="ARBA00022741"/>
    </source>
</evidence>
<dbReference type="CDD" id="cd00009">
    <property type="entry name" value="AAA"/>
    <property type="match status" value="1"/>
</dbReference>
<sequence>MISTGSLSLLERGDNKSIDITRHSDFTMFACMNPATDVGYWVIRGTLEPNTPDNYVLTSSVCRNLKDLVRIVSIRKMPVLLQGDTSVGKTSLITYIAKASGHICLRINNHEHTDLQEYVGNYVADESGKLIFKEGVSVEAMRKGHWIILDELNLAPSDVLETLNRVLDDNRELFKPETQQTIKAHNNFMLFATQNPPGLFGGRKVLSRAFRNRFVELHFDEIPSKELTTILHERCKLSKRDAEKIVNVMGELTRRRKSTSTFAGKQGFMTLRDLFRWGERYRLAKDDGKLYDWNQHLADKGYLVLSAKVRKPEERQEIRQVIEKYFKCVDLSRLFTLNENTSPITRPILEALLNNNNDNNYVDKFKHVVWTYHMRKMAVLVTKSYKRNFYSVNCHMHTESSDFLADDIVLEKTNHSINSNDIDNKITFIIKSHHNFCLIDIMNPGGDYGKKKLSPALRNCFTEIQSFEGGQGEQFAWKDGPFLRALRAGDWILLDELNLVSQSVKVLMYVVK</sequence>
<keyword evidence="8" id="KW-0539">Nucleus</keyword>
<dbReference type="Pfam" id="PF17867">
    <property type="entry name" value="AAA_lid_7"/>
    <property type="match status" value="1"/>
</dbReference>
<organism evidence="11 12">
    <name type="scientific">Aphidius gifuensis</name>
    <name type="common">Parasitoid wasp</name>
    <dbReference type="NCBI Taxonomy" id="684658"/>
    <lineage>
        <taxon>Eukaryota</taxon>
        <taxon>Metazoa</taxon>
        <taxon>Ecdysozoa</taxon>
        <taxon>Arthropoda</taxon>
        <taxon>Hexapoda</taxon>
        <taxon>Insecta</taxon>
        <taxon>Pterygota</taxon>
        <taxon>Neoptera</taxon>
        <taxon>Endopterygota</taxon>
        <taxon>Hymenoptera</taxon>
        <taxon>Apocrita</taxon>
        <taxon>Ichneumonoidea</taxon>
        <taxon>Braconidae</taxon>
        <taxon>Aphidiinae</taxon>
        <taxon>Aphidius</taxon>
    </lineage>
</organism>
<evidence type="ECO:0000259" key="10">
    <source>
        <dbReference type="Pfam" id="PF17867"/>
    </source>
</evidence>
<feature type="domain" description="ATPase dynein-related AAA" evidence="9">
    <location>
        <begin position="78"/>
        <end position="214"/>
    </location>
</feature>
<evidence type="ECO:0000256" key="4">
    <source>
        <dbReference type="ARBA" id="ARBA00017143"/>
    </source>
</evidence>
<keyword evidence="6" id="KW-0067">ATP-binding</keyword>
<evidence type="ECO:0000256" key="2">
    <source>
        <dbReference type="ARBA" id="ARBA00004642"/>
    </source>
</evidence>
<evidence type="ECO:0000256" key="3">
    <source>
        <dbReference type="ARBA" id="ARBA00007188"/>
    </source>
</evidence>
<evidence type="ECO:0000313" key="11">
    <source>
        <dbReference type="EMBL" id="KAF7997655.1"/>
    </source>
</evidence>
<dbReference type="GO" id="GO:0016887">
    <property type="term" value="F:ATP hydrolysis activity"/>
    <property type="evidence" value="ECO:0007669"/>
    <property type="project" value="InterPro"/>
</dbReference>
<dbReference type="PANTHER" id="PTHR48103">
    <property type="entry name" value="MIDASIN-RELATED"/>
    <property type="match status" value="1"/>
</dbReference>
<dbReference type="GO" id="GO:0005524">
    <property type="term" value="F:ATP binding"/>
    <property type="evidence" value="ECO:0007669"/>
    <property type="project" value="UniProtKB-KW"/>
</dbReference>
<keyword evidence="7" id="KW-0143">Chaperone</keyword>
<comment type="subcellular location">
    <subcellularLocation>
        <location evidence="1">Nucleus</location>
        <location evidence="1">Nucleolus</location>
    </subcellularLocation>
    <subcellularLocation>
        <location evidence="2">Nucleus</location>
        <location evidence="2">Nucleoplasm</location>
    </subcellularLocation>
</comment>
<dbReference type="Pfam" id="PF07728">
    <property type="entry name" value="AAA_5"/>
    <property type="match status" value="1"/>
</dbReference>
<feature type="domain" description="Midasin AAA lid" evidence="10">
    <location>
        <begin position="226"/>
        <end position="328"/>
    </location>
</feature>
<proteinExistence type="inferred from homology"/>
<dbReference type="InterPro" id="IPR040848">
    <property type="entry name" value="AAA_lid_7"/>
</dbReference>
<comment type="caution">
    <text evidence="11">The sequence shown here is derived from an EMBL/GenBank/DDBJ whole genome shotgun (WGS) entry which is preliminary data.</text>
</comment>
<dbReference type="PANTHER" id="PTHR48103:SF2">
    <property type="entry name" value="MIDASIN"/>
    <property type="match status" value="1"/>
</dbReference>